<proteinExistence type="predicted"/>
<organism evidence="2 3">
    <name type="scientific">Brachybacterium aquaticum</name>
    <dbReference type="NCBI Taxonomy" id="1432564"/>
    <lineage>
        <taxon>Bacteria</taxon>
        <taxon>Bacillati</taxon>
        <taxon>Actinomycetota</taxon>
        <taxon>Actinomycetes</taxon>
        <taxon>Micrococcales</taxon>
        <taxon>Dermabacteraceae</taxon>
        <taxon>Brachybacterium</taxon>
    </lineage>
</organism>
<accession>A0A841AED4</accession>
<dbReference type="PANTHER" id="PTHR37163">
    <property type="entry name" value="CONSERVED PROTEIN"/>
    <property type="match status" value="1"/>
</dbReference>
<name>A0A841AED4_9MICO</name>
<reference evidence="2 3" key="1">
    <citation type="submission" date="2020-08" db="EMBL/GenBank/DDBJ databases">
        <title>Sequencing the genomes of 1000 actinobacteria strains.</title>
        <authorList>
            <person name="Klenk H.-P."/>
        </authorList>
    </citation>
    <scope>NUCLEOTIDE SEQUENCE [LARGE SCALE GENOMIC DNA]</scope>
    <source>
        <strain evidence="2 3">DSM 28796</strain>
    </source>
</reference>
<dbReference type="PANTHER" id="PTHR37163:SF1">
    <property type="entry name" value="DUF501 DOMAIN-CONTAINING PROTEIN"/>
    <property type="match status" value="1"/>
</dbReference>
<dbReference type="AlphaFoldDB" id="A0A841AED4"/>
<feature type="compositionally biased region" description="Basic and acidic residues" evidence="1">
    <location>
        <begin position="198"/>
        <end position="212"/>
    </location>
</feature>
<gene>
    <name evidence="2" type="ORF">HNR70_001508</name>
</gene>
<protein>
    <recommendedName>
        <fullName evidence="4">Septum formation initiator family protein</fullName>
    </recommendedName>
</protein>
<evidence type="ECO:0000313" key="3">
    <source>
        <dbReference type="Proteomes" id="UP000588158"/>
    </source>
</evidence>
<evidence type="ECO:0008006" key="4">
    <source>
        <dbReference type="Google" id="ProtNLM"/>
    </source>
</evidence>
<keyword evidence="3" id="KW-1185">Reference proteome</keyword>
<dbReference type="InterPro" id="IPR007511">
    <property type="entry name" value="DUF501"/>
</dbReference>
<sequence>MTTLAPLPAETPASAHDLEVMRAQLGRDMRGVVSIAARCGCGRPAVVRTAPRLEDGTPFPTSFYLTLPWLTLELSRLEATGLMAELTERLGQDEELAAGYSRAHELYLARRAEIGDAEEVRHVSAGGMPTRVKCLHALAGQALAEGPGTNPVADEVLAMVEGVALEDGSTDGAAWALACRCQGDGPGAGQEQGAADGSAEHADQPDHDEETR</sequence>
<dbReference type="RefSeq" id="WP_312857606.1">
    <property type="nucleotide sequence ID" value="NZ_JACHLZ010000001.1"/>
</dbReference>
<comment type="caution">
    <text evidence="2">The sequence shown here is derived from an EMBL/GenBank/DDBJ whole genome shotgun (WGS) entry which is preliminary data.</text>
</comment>
<dbReference type="Pfam" id="PF04417">
    <property type="entry name" value="DUF501"/>
    <property type="match status" value="1"/>
</dbReference>
<evidence type="ECO:0000256" key="1">
    <source>
        <dbReference type="SAM" id="MobiDB-lite"/>
    </source>
</evidence>
<evidence type="ECO:0000313" key="2">
    <source>
        <dbReference type="EMBL" id="MBB5831695.1"/>
    </source>
</evidence>
<dbReference type="Proteomes" id="UP000588158">
    <property type="component" value="Unassembled WGS sequence"/>
</dbReference>
<feature type="region of interest" description="Disordered" evidence="1">
    <location>
        <begin position="181"/>
        <end position="212"/>
    </location>
</feature>
<dbReference type="EMBL" id="JACHLZ010000001">
    <property type="protein sequence ID" value="MBB5831695.1"/>
    <property type="molecule type" value="Genomic_DNA"/>
</dbReference>